<feature type="domain" description="3D" evidence="2">
    <location>
        <begin position="135"/>
        <end position="192"/>
    </location>
</feature>
<dbReference type="SUPFAM" id="SSF50685">
    <property type="entry name" value="Barwin-like endoglucanases"/>
    <property type="match status" value="1"/>
</dbReference>
<reference evidence="3 4" key="1">
    <citation type="submission" date="2020-08" db="EMBL/GenBank/DDBJ databases">
        <title>Genome public.</title>
        <authorList>
            <person name="Liu C."/>
            <person name="Sun Q."/>
        </authorList>
    </citation>
    <scope>NUCLEOTIDE SEQUENCE [LARGE SCALE GENOMIC DNA]</scope>
    <source>
        <strain evidence="3 4">NSJ-66</strain>
    </source>
</reference>
<dbReference type="EMBL" id="JACOPB010000003">
    <property type="protein sequence ID" value="MBC5708211.1"/>
    <property type="molecule type" value="Genomic_DNA"/>
</dbReference>
<organism evidence="3 4">
    <name type="scientific">Hungatella hominis</name>
    <dbReference type="NCBI Taxonomy" id="2763050"/>
    <lineage>
        <taxon>Bacteria</taxon>
        <taxon>Bacillati</taxon>
        <taxon>Bacillota</taxon>
        <taxon>Clostridia</taxon>
        <taxon>Lachnospirales</taxon>
        <taxon>Lachnospiraceae</taxon>
        <taxon>Hungatella</taxon>
    </lineage>
</organism>
<protein>
    <submittedName>
        <fullName evidence="3">3D domain-containing protein</fullName>
    </submittedName>
</protein>
<proteinExistence type="predicted"/>
<evidence type="ECO:0000313" key="4">
    <source>
        <dbReference type="Proteomes" id="UP000634672"/>
    </source>
</evidence>
<dbReference type="InterPro" id="IPR051933">
    <property type="entry name" value="Resuscitation_pf_RpfB"/>
</dbReference>
<dbReference type="InterPro" id="IPR010611">
    <property type="entry name" value="3D_dom"/>
</dbReference>
<dbReference type="Pfam" id="PF06725">
    <property type="entry name" value="3D"/>
    <property type="match status" value="1"/>
</dbReference>
<accession>A0ABR7H4T1</accession>
<evidence type="ECO:0000259" key="2">
    <source>
        <dbReference type="Pfam" id="PF06725"/>
    </source>
</evidence>
<evidence type="ECO:0000313" key="3">
    <source>
        <dbReference type="EMBL" id="MBC5708211.1"/>
    </source>
</evidence>
<name>A0ABR7H4T1_9FIRM</name>
<dbReference type="Proteomes" id="UP000634672">
    <property type="component" value="Unassembled WGS sequence"/>
</dbReference>
<dbReference type="PANTHER" id="PTHR39160:SF4">
    <property type="entry name" value="RESUSCITATION-PROMOTING FACTOR RPFB"/>
    <property type="match status" value="1"/>
</dbReference>
<comment type="caution">
    <text evidence="3">The sequence shown here is derived from an EMBL/GenBank/DDBJ whole genome shotgun (WGS) entry which is preliminary data.</text>
</comment>
<dbReference type="InterPro" id="IPR036908">
    <property type="entry name" value="RlpA-like_sf"/>
</dbReference>
<keyword evidence="1" id="KW-0732">Signal</keyword>
<dbReference type="PANTHER" id="PTHR39160">
    <property type="entry name" value="CELL WALL-BINDING PROTEIN YOCH"/>
    <property type="match status" value="1"/>
</dbReference>
<gene>
    <name evidence="3" type="ORF">H8S75_09630</name>
</gene>
<keyword evidence="4" id="KW-1185">Reference proteome</keyword>
<dbReference type="InterPro" id="IPR059180">
    <property type="entry name" value="3D_YorM"/>
</dbReference>
<dbReference type="Gene3D" id="2.40.40.10">
    <property type="entry name" value="RlpA-like domain"/>
    <property type="match status" value="1"/>
</dbReference>
<dbReference type="CDD" id="cd14667">
    <property type="entry name" value="3D_containing_proteins"/>
    <property type="match status" value="1"/>
</dbReference>
<evidence type="ECO:0000256" key="1">
    <source>
        <dbReference type="ARBA" id="ARBA00022729"/>
    </source>
</evidence>
<sequence length="196" mass="21513">MTEFRRAERRRQLQRKVIKILTVAGFTMLAAAKAYSFVSEGASRQDYIQVPPLTEVLESAEAPGSIDETAESAALVELPETEVAKAPLPESRADMEEMVNLGEFEMTGYCGCDICCGTKAVKLTKMETVPKPEYTVAADPEVIPLGSSIVINGVTYHVEDVGQAIKGKSIDIFFATHEEAIEFGRQKMTVYLKQSL</sequence>